<reference evidence="1" key="1">
    <citation type="submission" date="2021-01" db="EMBL/GenBank/DDBJ databases">
        <authorList>
            <person name="Zhang W."/>
        </authorList>
    </citation>
    <scope>NUCLEOTIDE SEQUENCE</scope>
    <source>
        <strain evidence="1">CXC10</strain>
    </source>
</reference>
<evidence type="ECO:0000313" key="1">
    <source>
        <dbReference type="EMBL" id="QYW15045.1"/>
    </source>
</evidence>
<accession>A0A8G0VZR2</accession>
<organism evidence="1">
    <name type="scientific">Bat mastadenovirus</name>
    <dbReference type="NCBI Taxonomy" id="740971"/>
    <lineage>
        <taxon>Viruses</taxon>
        <taxon>Varidnaviria</taxon>
        <taxon>Bamfordvirae</taxon>
        <taxon>Preplasmiviricota</taxon>
        <taxon>Polisuviricotina</taxon>
        <taxon>Pharingeaviricetes</taxon>
        <taxon>Rowavirales</taxon>
        <taxon>Adenoviridae</taxon>
        <taxon>Mastadenovirus</taxon>
        <taxon>Mastadenovirus asiensse</taxon>
    </lineage>
</organism>
<dbReference type="EMBL" id="MW597741">
    <property type="protein sequence ID" value="QYW15045.1"/>
    <property type="molecule type" value="Genomic_DNA"/>
</dbReference>
<name>A0A8G0VZR2_9ADEN</name>
<protein>
    <submittedName>
        <fullName evidence="1">E4 ORF4</fullName>
    </submittedName>
</protein>
<proteinExistence type="predicted"/>
<sequence>MPTIGRVCIHGRCRPDKSSQHMLKLVKDATMCLLGFEKEDKFDYHVLLHFSNPDLTPGFFGCEAEVTSHTYFDVKAYAARLEKWLNDQITSACGSEGINVSVMDPEDVASSDAAAAVQEEKAPVLKSEFKPGKCIHVVSHVHSEREYSHELEADLKILIQAFMESESKGSYDTLYGSLVRDYSRMGKHLSSWHLFVAAKSLGGSDEACGQRLWALCRRLEEWLNVQLFAKYPEYERTVCVPMRNELKPSVL</sequence>